<organism evidence="8 9">
    <name type="scientific">Actinia tenebrosa</name>
    <name type="common">Australian red waratah sea anemone</name>
    <dbReference type="NCBI Taxonomy" id="6105"/>
    <lineage>
        <taxon>Eukaryota</taxon>
        <taxon>Metazoa</taxon>
        <taxon>Cnidaria</taxon>
        <taxon>Anthozoa</taxon>
        <taxon>Hexacorallia</taxon>
        <taxon>Actiniaria</taxon>
        <taxon>Actiniidae</taxon>
        <taxon>Actinia</taxon>
    </lineage>
</organism>
<dbReference type="Gene3D" id="1.20.1070.10">
    <property type="entry name" value="Rhodopsin 7-helix transmembrane proteins"/>
    <property type="match status" value="1"/>
</dbReference>
<name>A0A6P8J5M5_ACTTE</name>
<dbReference type="FunCoup" id="A0A6P8J5M5">
    <property type="interactions" value="1181"/>
</dbReference>
<feature type="transmembrane region" description="Helical" evidence="6">
    <location>
        <begin position="168"/>
        <end position="190"/>
    </location>
</feature>
<feature type="transmembrane region" description="Helical" evidence="6">
    <location>
        <begin position="223"/>
        <end position="243"/>
    </location>
</feature>
<feature type="transmembrane region" description="Helical" evidence="6">
    <location>
        <begin position="255"/>
        <end position="277"/>
    </location>
</feature>
<dbReference type="CDD" id="cd00637">
    <property type="entry name" value="7tm_classA_rhodopsin-like"/>
    <property type="match status" value="1"/>
</dbReference>
<reference evidence="9" key="1">
    <citation type="submission" date="2025-08" db="UniProtKB">
        <authorList>
            <consortium name="RefSeq"/>
        </authorList>
    </citation>
    <scope>IDENTIFICATION</scope>
    <source>
        <tissue evidence="9">Tentacle</tissue>
    </source>
</reference>
<evidence type="ECO:0000256" key="6">
    <source>
        <dbReference type="SAM" id="Phobius"/>
    </source>
</evidence>
<comment type="similarity">
    <text evidence="5">Belongs to the G-protein coupled receptor 1 family.</text>
</comment>
<dbReference type="RefSeq" id="XP_031575007.1">
    <property type="nucleotide sequence ID" value="XM_031719147.1"/>
</dbReference>
<evidence type="ECO:0000256" key="4">
    <source>
        <dbReference type="ARBA" id="ARBA00023136"/>
    </source>
</evidence>
<evidence type="ECO:0000256" key="3">
    <source>
        <dbReference type="ARBA" id="ARBA00022989"/>
    </source>
</evidence>
<dbReference type="OrthoDB" id="5955147at2759"/>
<feature type="transmembrane region" description="Helical" evidence="6">
    <location>
        <begin position="85"/>
        <end position="105"/>
    </location>
</feature>
<gene>
    <name evidence="9" type="primary">LOC116308673</name>
</gene>
<dbReference type="GeneID" id="116308673"/>
<keyword evidence="5" id="KW-0807">Transducer</keyword>
<dbReference type="PROSITE" id="PS00237">
    <property type="entry name" value="G_PROTEIN_RECEP_F1_1"/>
    <property type="match status" value="1"/>
</dbReference>
<dbReference type="FunFam" id="1.20.1070.10:FF:000368">
    <property type="entry name" value="Predicted protein"/>
    <property type="match status" value="1"/>
</dbReference>
<dbReference type="PRINTS" id="PR00237">
    <property type="entry name" value="GPCRRHODOPSN"/>
</dbReference>
<dbReference type="PANTHER" id="PTHR45698:SF1">
    <property type="entry name" value="TRACE AMINE-ASSOCIATED RECEPTOR 13C-LIKE"/>
    <property type="match status" value="1"/>
</dbReference>
<keyword evidence="3 6" id="KW-1133">Transmembrane helix</keyword>
<comment type="subcellular location">
    <subcellularLocation>
        <location evidence="1">Membrane</location>
    </subcellularLocation>
</comment>
<feature type="transmembrane region" description="Helical" evidence="6">
    <location>
        <begin position="125"/>
        <end position="148"/>
    </location>
</feature>
<evidence type="ECO:0000256" key="2">
    <source>
        <dbReference type="ARBA" id="ARBA00022692"/>
    </source>
</evidence>
<dbReference type="PANTHER" id="PTHR45698">
    <property type="entry name" value="TRACE AMINE-ASSOCIATED RECEPTOR 19N-RELATED"/>
    <property type="match status" value="1"/>
</dbReference>
<dbReference type="InterPro" id="IPR000276">
    <property type="entry name" value="GPCR_Rhodpsn"/>
</dbReference>
<dbReference type="AlphaFoldDB" id="A0A6P8J5M5"/>
<evidence type="ECO:0000256" key="5">
    <source>
        <dbReference type="RuleBase" id="RU000688"/>
    </source>
</evidence>
<protein>
    <submittedName>
        <fullName evidence="9">QRFP-like peptide receptor</fullName>
    </submittedName>
</protein>
<keyword evidence="8" id="KW-1185">Reference proteome</keyword>
<evidence type="ECO:0000313" key="8">
    <source>
        <dbReference type="Proteomes" id="UP000515163"/>
    </source>
</evidence>
<dbReference type="PROSITE" id="PS50262">
    <property type="entry name" value="G_PROTEIN_RECEP_F1_2"/>
    <property type="match status" value="1"/>
</dbReference>
<dbReference type="Proteomes" id="UP000515163">
    <property type="component" value="Unplaced"/>
</dbReference>
<keyword evidence="5" id="KW-0297">G-protein coupled receptor</keyword>
<feature type="transmembrane region" description="Helical" evidence="6">
    <location>
        <begin position="6"/>
        <end position="31"/>
    </location>
</feature>
<dbReference type="Pfam" id="PF00001">
    <property type="entry name" value="7tm_1"/>
    <property type="match status" value="1"/>
</dbReference>
<keyword evidence="4 6" id="KW-0472">Membrane</keyword>
<evidence type="ECO:0000256" key="1">
    <source>
        <dbReference type="ARBA" id="ARBA00004370"/>
    </source>
</evidence>
<keyword evidence="2 5" id="KW-0812">Transmembrane</keyword>
<accession>A0A6P8J5M5</accession>
<dbReference type="GO" id="GO:0016020">
    <property type="term" value="C:membrane"/>
    <property type="evidence" value="ECO:0007669"/>
    <property type="project" value="UniProtKB-SubCell"/>
</dbReference>
<dbReference type="InterPro" id="IPR017452">
    <property type="entry name" value="GPCR_Rhodpsn_7TM"/>
</dbReference>
<dbReference type="GO" id="GO:0004930">
    <property type="term" value="F:G protein-coupled receptor activity"/>
    <property type="evidence" value="ECO:0007669"/>
    <property type="project" value="UniProtKB-KW"/>
</dbReference>
<sequence>MAASDIVLTVLFSILISIGVIGNFLVCLIIAYYRDMRSTMNYLLLNLAFADMLTVLFVSPQYIFIHSFTHPQGTTGDYLCKFITGGNLSWIGGVASVFALVSIAFERYYAVTAPYRQGFITTKTLRIIITSCWIFSILFNCPLFYAIRYDARADYCMEVWPNTVYPKINSLCWFLVVGVIPVLIMGVLYSRVVYSLWIKKDERGERTTQQGVKRVRKKVTKMVIIVSMIYAVCWFPQLTIYLLSYFSPTTSFGGLPYIISVAMVTINSAVNPVIYSLQNERFRKHLKTCVCHVKRRVQPQTDGEQHAKPSVIHADLTQPQQSIRMTPSLPS</sequence>
<evidence type="ECO:0000313" key="9">
    <source>
        <dbReference type="RefSeq" id="XP_031575007.1"/>
    </source>
</evidence>
<evidence type="ECO:0000259" key="7">
    <source>
        <dbReference type="PROSITE" id="PS50262"/>
    </source>
</evidence>
<keyword evidence="5" id="KW-0675">Receptor</keyword>
<dbReference type="InParanoid" id="A0A6P8J5M5"/>
<feature type="domain" description="G-protein coupled receptors family 1 profile" evidence="7">
    <location>
        <begin position="22"/>
        <end position="275"/>
    </location>
</feature>
<dbReference type="SUPFAM" id="SSF81321">
    <property type="entry name" value="Family A G protein-coupled receptor-like"/>
    <property type="match status" value="1"/>
</dbReference>
<proteinExistence type="inferred from homology"/>
<dbReference type="SMART" id="SM01381">
    <property type="entry name" value="7TM_GPCR_Srsx"/>
    <property type="match status" value="1"/>
</dbReference>
<dbReference type="KEGG" id="aten:116308673"/>
<feature type="transmembrane region" description="Helical" evidence="6">
    <location>
        <begin position="43"/>
        <end position="65"/>
    </location>
</feature>